<keyword evidence="1" id="KW-1133">Transmembrane helix</keyword>
<feature type="transmembrane region" description="Helical" evidence="1">
    <location>
        <begin position="21"/>
        <end position="43"/>
    </location>
</feature>
<sequence>MKAALSELCKPGGKASSLEKCWCRCYFVMMLILVVSAVLFILMGSMKDLTTTGEASDWALELTFDSRGKGLLAIAIGCAISVCTILLCCSPLCFAQCENPELTHAWGQECSRCAKCVKAKCCCCCVICCNCFDYYCCRRRMQRPAGSEEAEPYARNVDLYEQQQIPEMVQMGVEAAL</sequence>
<dbReference type="OrthoDB" id="430363at2759"/>
<proteinExistence type="predicted"/>
<evidence type="ECO:0000256" key="1">
    <source>
        <dbReference type="SAM" id="Phobius"/>
    </source>
</evidence>
<accession>A0A1Q9CDR3</accession>
<dbReference type="AlphaFoldDB" id="A0A1Q9CDR3"/>
<evidence type="ECO:0000313" key="2">
    <source>
        <dbReference type="EMBL" id="OLP81083.1"/>
    </source>
</evidence>
<keyword evidence="1" id="KW-0472">Membrane</keyword>
<dbReference type="Proteomes" id="UP000186817">
    <property type="component" value="Unassembled WGS sequence"/>
</dbReference>
<organism evidence="2 3">
    <name type="scientific">Symbiodinium microadriaticum</name>
    <name type="common">Dinoflagellate</name>
    <name type="synonym">Zooxanthella microadriatica</name>
    <dbReference type="NCBI Taxonomy" id="2951"/>
    <lineage>
        <taxon>Eukaryota</taxon>
        <taxon>Sar</taxon>
        <taxon>Alveolata</taxon>
        <taxon>Dinophyceae</taxon>
        <taxon>Suessiales</taxon>
        <taxon>Symbiodiniaceae</taxon>
        <taxon>Symbiodinium</taxon>
    </lineage>
</organism>
<feature type="transmembrane region" description="Helical" evidence="1">
    <location>
        <begin position="71"/>
        <end position="94"/>
    </location>
</feature>
<gene>
    <name evidence="2" type="ORF">AK812_SmicGene38420</name>
</gene>
<evidence type="ECO:0000313" key="3">
    <source>
        <dbReference type="Proteomes" id="UP000186817"/>
    </source>
</evidence>
<keyword evidence="3" id="KW-1185">Reference proteome</keyword>
<reference evidence="2 3" key="1">
    <citation type="submission" date="2016-02" db="EMBL/GenBank/DDBJ databases">
        <title>Genome analysis of coral dinoflagellate symbionts highlights evolutionary adaptations to a symbiotic lifestyle.</title>
        <authorList>
            <person name="Aranda M."/>
            <person name="Li Y."/>
            <person name="Liew Y.J."/>
            <person name="Baumgarten S."/>
            <person name="Simakov O."/>
            <person name="Wilson M."/>
            <person name="Piel J."/>
            <person name="Ashoor H."/>
            <person name="Bougouffa S."/>
            <person name="Bajic V.B."/>
            <person name="Ryu T."/>
            <person name="Ravasi T."/>
            <person name="Bayer T."/>
            <person name="Micklem G."/>
            <person name="Kim H."/>
            <person name="Bhak J."/>
            <person name="Lajeunesse T.C."/>
            <person name="Voolstra C.R."/>
        </authorList>
    </citation>
    <scope>NUCLEOTIDE SEQUENCE [LARGE SCALE GENOMIC DNA]</scope>
    <source>
        <strain evidence="2 3">CCMP2467</strain>
    </source>
</reference>
<dbReference type="EMBL" id="LSRX01001313">
    <property type="protein sequence ID" value="OLP81083.1"/>
    <property type="molecule type" value="Genomic_DNA"/>
</dbReference>
<protein>
    <submittedName>
        <fullName evidence="2">Uncharacterized protein</fullName>
    </submittedName>
</protein>
<keyword evidence="1" id="KW-0812">Transmembrane</keyword>
<comment type="caution">
    <text evidence="2">The sequence shown here is derived from an EMBL/GenBank/DDBJ whole genome shotgun (WGS) entry which is preliminary data.</text>
</comment>
<name>A0A1Q9CDR3_SYMMI</name>